<comment type="caution">
    <text evidence="3">The sequence shown here is derived from an EMBL/GenBank/DDBJ whole genome shotgun (WGS) entry which is preliminary data.</text>
</comment>
<dbReference type="RefSeq" id="WP_115459368.1">
    <property type="nucleotide sequence ID" value="NZ_QRAP01000007.1"/>
</dbReference>
<feature type="transmembrane region" description="Helical" evidence="2">
    <location>
        <begin position="12"/>
        <end position="33"/>
    </location>
</feature>
<reference evidence="3 4" key="1">
    <citation type="submission" date="2018-07" db="EMBL/GenBank/DDBJ databases">
        <title>Genomic Encyclopedia of Type Strains, Phase IV (KMG-IV): sequencing the most valuable type-strain genomes for metagenomic binning, comparative biology and taxonomic classification.</title>
        <authorList>
            <person name="Goeker M."/>
        </authorList>
    </citation>
    <scope>NUCLEOTIDE SEQUENCE [LARGE SCALE GENOMIC DNA]</scope>
    <source>
        <strain evidence="3 4">DSM 103736</strain>
    </source>
</reference>
<sequence length="99" mass="10305">MRALGDMPKSVLALEALGMLLLIAAYLSINGYVALPGWLATPAAAVIMVFGGVALMVPAAVVLILRATRGGIQLLGATPSSRAKETQTQHEDSKHDADH</sequence>
<evidence type="ECO:0000256" key="1">
    <source>
        <dbReference type="SAM" id="MobiDB-lite"/>
    </source>
</evidence>
<dbReference type="AlphaFoldDB" id="A0A370QM95"/>
<organism evidence="3 4">
    <name type="scientific">Enterobacillus tribolii</name>
    <dbReference type="NCBI Taxonomy" id="1487935"/>
    <lineage>
        <taxon>Bacteria</taxon>
        <taxon>Pseudomonadati</taxon>
        <taxon>Pseudomonadota</taxon>
        <taxon>Gammaproteobacteria</taxon>
        <taxon>Enterobacterales</taxon>
        <taxon>Hafniaceae</taxon>
        <taxon>Enterobacillus</taxon>
    </lineage>
</organism>
<dbReference type="EMBL" id="QRAP01000007">
    <property type="protein sequence ID" value="RDK89494.1"/>
    <property type="molecule type" value="Genomic_DNA"/>
</dbReference>
<feature type="compositionally biased region" description="Basic and acidic residues" evidence="1">
    <location>
        <begin position="82"/>
        <end position="99"/>
    </location>
</feature>
<protein>
    <submittedName>
        <fullName evidence="3">Uncharacterized protein DUF1418</fullName>
    </submittedName>
</protein>
<evidence type="ECO:0000313" key="3">
    <source>
        <dbReference type="EMBL" id="RDK89494.1"/>
    </source>
</evidence>
<dbReference type="OrthoDB" id="6478907at2"/>
<feature type="transmembrane region" description="Helical" evidence="2">
    <location>
        <begin position="39"/>
        <end position="65"/>
    </location>
</feature>
<evidence type="ECO:0000313" key="4">
    <source>
        <dbReference type="Proteomes" id="UP000254848"/>
    </source>
</evidence>
<dbReference type="Proteomes" id="UP000254848">
    <property type="component" value="Unassembled WGS sequence"/>
</dbReference>
<keyword evidence="2" id="KW-0812">Transmembrane</keyword>
<evidence type="ECO:0000256" key="2">
    <source>
        <dbReference type="SAM" id="Phobius"/>
    </source>
</evidence>
<accession>A0A370QM95</accession>
<keyword evidence="2" id="KW-1133">Transmembrane helix</keyword>
<dbReference type="Pfam" id="PF07214">
    <property type="entry name" value="DUF1418"/>
    <property type="match status" value="1"/>
</dbReference>
<proteinExistence type="predicted"/>
<keyword evidence="4" id="KW-1185">Reference proteome</keyword>
<gene>
    <name evidence="3" type="ORF">C8D90_107146</name>
</gene>
<feature type="region of interest" description="Disordered" evidence="1">
    <location>
        <begin position="76"/>
        <end position="99"/>
    </location>
</feature>
<dbReference type="InterPro" id="IPR010815">
    <property type="entry name" value="DUF1418"/>
</dbReference>
<keyword evidence="2" id="KW-0472">Membrane</keyword>
<name>A0A370QM95_9GAMM</name>